<reference evidence="1" key="1">
    <citation type="journal article" date="2013" name="Plant Soil">
        <title>Possible contribution of Bradyrhizobium on nitrogen fixation in sweet potatoes.</title>
        <authorList>
            <person name="Terakado-Tonooka J."/>
            <person name="Fujihara S."/>
            <person name="Ohwaki Y."/>
        </authorList>
    </citation>
    <scope>NUCLEOTIDE SEQUENCE</scope>
    <source>
        <strain evidence="1">T16</strain>
    </source>
</reference>
<sequence>RHHFAGADHVDLLGLVLADGHGEAATDHVAEHVVEDEVQVILVGAFLFEEVDRGDHAATGAAHARLRTARLDALDVAVAGLEHVLEFQVFHGTGLGGHFHDGVLRLGVQDQASGVSLGVA</sequence>
<feature type="non-terminal residue" evidence="1">
    <location>
        <position position="1"/>
    </location>
</feature>
<dbReference type="AlphaFoldDB" id="D7UTZ4"/>
<name>D7UTZ4_9PSED</name>
<dbReference type="EMBL" id="AB571541">
    <property type="protein sequence ID" value="BAJ11610.1"/>
    <property type="molecule type" value="Genomic_DNA"/>
</dbReference>
<protein>
    <submittedName>
        <fullName evidence="1">Nitrogenase Fe protein</fullName>
    </submittedName>
</protein>
<feature type="non-terminal residue" evidence="1">
    <location>
        <position position="120"/>
    </location>
</feature>
<gene>
    <name evidence="1" type="primary">nifH</name>
</gene>
<organism evidence="1">
    <name type="scientific">Pseudomonas sp. T16(2010)</name>
    <dbReference type="NCBI Taxonomy" id="863450"/>
    <lineage>
        <taxon>Bacteria</taxon>
        <taxon>Pseudomonadati</taxon>
        <taxon>Pseudomonadota</taxon>
        <taxon>Gammaproteobacteria</taxon>
        <taxon>Pseudomonadales</taxon>
        <taxon>Pseudomonadaceae</taxon>
        <taxon>Pseudomonas</taxon>
    </lineage>
</organism>
<proteinExistence type="predicted"/>
<accession>D7UTZ4</accession>
<evidence type="ECO:0000313" key="1">
    <source>
        <dbReference type="EMBL" id="BAJ11610.1"/>
    </source>
</evidence>